<keyword evidence="1" id="KW-0472">Membrane</keyword>
<feature type="transmembrane region" description="Helical" evidence="1">
    <location>
        <begin position="665"/>
        <end position="683"/>
    </location>
</feature>
<feature type="transmembrane region" description="Helical" evidence="1">
    <location>
        <begin position="536"/>
        <end position="556"/>
    </location>
</feature>
<evidence type="ECO:0000256" key="1">
    <source>
        <dbReference type="SAM" id="Phobius"/>
    </source>
</evidence>
<feature type="transmembrane region" description="Helical" evidence="1">
    <location>
        <begin position="638"/>
        <end position="658"/>
    </location>
</feature>
<feature type="transmembrane region" description="Helical" evidence="1">
    <location>
        <begin position="257"/>
        <end position="282"/>
    </location>
</feature>
<feature type="transmembrane region" description="Helical" evidence="1">
    <location>
        <begin position="350"/>
        <end position="369"/>
    </location>
</feature>
<accession>A0ABR7MSN4</accession>
<reference evidence="2 3" key="1">
    <citation type="submission" date="2020-08" db="EMBL/GenBank/DDBJ databases">
        <title>Genome public.</title>
        <authorList>
            <person name="Liu C."/>
            <person name="Sun Q."/>
        </authorList>
    </citation>
    <scope>NUCLEOTIDE SEQUENCE [LARGE SCALE GENOMIC DNA]</scope>
    <source>
        <strain evidence="2 3">BX3</strain>
    </source>
</reference>
<feature type="transmembrane region" description="Helical" evidence="1">
    <location>
        <begin position="289"/>
        <end position="307"/>
    </location>
</feature>
<dbReference type="PANTHER" id="PTHR37305:SF1">
    <property type="entry name" value="MEMBRANE PROTEIN"/>
    <property type="match status" value="1"/>
</dbReference>
<sequence>MKMLHTLLWQEEKKFFMRKKMFGILCLICFLVLCYLILDVDTSLIGERYTAKEYHSTLTALKKVPEKKRDDFFREQEQINSKLNKLALWDLEDDWENVKAYPDYLRNIKENQEQSSWYGEEDTYEKKEKEYVKAQYRHLSDKNVTFIGGKCIEKIVQTDFCDIAFVCILFFVALGLVSMEYEDGVQSLLNSTKAGRKRIAIGKYLAGCILFVICFLMIYGAKTTIYKEAYAFHDWNSTIQSVNGYAGATFTGTIRGFILLFLGIKCIAAFLLYSVFFFFACICKRSYKMLITTMCFLMCGICNELWIKDTSYLVNWKRLYPLKGMDTKYLLQRFYTVNIFGKPKAYVDTMLVLEIVLLLLLLISALLCYGNAENIKTRLFVKNRFISSLCQRIKCKRLFAWELRKSWRGQAGAILLILLLIGTFVCYRPITETLETETDVHYKSYVLKEQKQTLANAKIFCKQEQKRIKEEETDIQKNGIKYTNQAFSLISNDIKKKPAVKKMLQYISYLEKRPATKMVYEKGYQMLFGKNIPGGYLYLCNVIAVFVMVMLTIPLWGMEEWNGMEIVLYTTKAGRRKLQGKKKLIVVLDAFIIFFILYGSWCFNVSHTYVLENIDASIQSIQCFSMLPSWVSIRMFGIFYYALHFFYLVIVGIGTRWIQKYLHSFVLAGAISYLVFLIPYLFIR</sequence>
<feature type="transmembrane region" description="Helical" evidence="1">
    <location>
        <begin position="163"/>
        <end position="181"/>
    </location>
</feature>
<proteinExistence type="predicted"/>
<keyword evidence="1" id="KW-1133">Transmembrane helix</keyword>
<feature type="transmembrane region" description="Helical" evidence="1">
    <location>
        <begin position="21"/>
        <end position="38"/>
    </location>
</feature>
<evidence type="ECO:0000313" key="3">
    <source>
        <dbReference type="Proteomes" id="UP000637513"/>
    </source>
</evidence>
<feature type="transmembrane region" description="Helical" evidence="1">
    <location>
        <begin position="411"/>
        <end position="430"/>
    </location>
</feature>
<evidence type="ECO:0008006" key="4">
    <source>
        <dbReference type="Google" id="ProtNLM"/>
    </source>
</evidence>
<dbReference type="Proteomes" id="UP000637513">
    <property type="component" value="Unassembled WGS sequence"/>
</dbReference>
<name>A0ABR7MSN4_9FIRM</name>
<feature type="transmembrane region" description="Helical" evidence="1">
    <location>
        <begin position="584"/>
        <end position="601"/>
    </location>
</feature>
<keyword evidence="3" id="KW-1185">Reference proteome</keyword>
<dbReference type="EMBL" id="JACRSW010000010">
    <property type="protein sequence ID" value="MBC8556723.1"/>
    <property type="molecule type" value="Genomic_DNA"/>
</dbReference>
<keyword evidence="1" id="KW-0812">Transmembrane</keyword>
<feature type="transmembrane region" description="Helical" evidence="1">
    <location>
        <begin position="201"/>
        <end position="221"/>
    </location>
</feature>
<organism evidence="2 3">
    <name type="scientific">Jutongia hominis</name>
    <dbReference type="NCBI Taxonomy" id="2763664"/>
    <lineage>
        <taxon>Bacteria</taxon>
        <taxon>Bacillati</taxon>
        <taxon>Bacillota</taxon>
        <taxon>Clostridia</taxon>
        <taxon>Lachnospirales</taxon>
        <taxon>Lachnospiraceae</taxon>
        <taxon>Jutongia</taxon>
    </lineage>
</organism>
<protein>
    <recommendedName>
        <fullName evidence="4">ABC transporter permease</fullName>
    </recommendedName>
</protein>
<comment type="caution">
    <text evidence="2">The sequence shown here is derived from an EMBL/GenBank/DDBJ whole genome shotgun (WGS) entry which is preliminary data.</text>
</comment>
<gene>
    <name evidence="2" type="ORF">H8700_03245</name>
</gene>
<evidence type="ECO:0000313" key="2">
    <source>
        <dbReference type="EMBL" id="MBC8556723.1"/>
    </source>
</evidence>
<dbReference type="PANTHER" id="PTHR37305">
    <property type="entry name" value="INTEGRAL MEMBRANE PROTEIN-RELATED"/>
    <property type="match status" value="1"/>
</dbReference>
<dbReference type="RefSeq" id="WP_249303088.1">
    <property type="nucleotide sequence ID" value="NZ_JACRSW010000010.1"/>
</dbReference>